<dbReference type="Gene3D" id="1.10.10.1200">
    <property type="entry name" value="MAGE homology domain, winged helix WH1 motif"/>
    <property type="match status" value="1"/>
</dbReference>
<proteinExistence type="predicted"/>
<dbReference type="GO" id="GO:0005634">
    <property type="term" value="C:nucleus"/>
    <property type="evidence" value="ECO:0007669"/>
    <property type="project" value="TreeGrafter"/>
</dbReference>
<dbReference type="InterPro" id="IPR037445">
    <property type="entry name" value="MAGE"/>
</dbReference>
<feature type="compositionally biased region" description="Acidic residues" evidence="1">
    <location>
        <begin position="25"/>
        <end position="34"/>
    </location>
</feature>
<dbReference type="PROSITE" id="PS50838">
    <property type="entry name" value="MAGE"/>
    <property type="match status" value="1"/>
</dbReference>
<dbReference type="PANTHER" id="PTHR11736:SF14">
    <property type="entry name" value="NSE3 HOMOLOG, SMC5-SMC6 COMPLEX COMPONENT"/>
    <property type="match status" value="1"/>
</dbReference>
<dbReference type="InterPro" id="IPR002190">
    <property type="entry name" value="MHD_dom"/>
</dbReference>
<organism evidence="3 4">
    <name type="scientific">Geranomyces variabilis</name>
    <dbReference type="NCBI Taxonomy" id="109894"/>
    <lineage>
        <taxon>Eukaryota</taxon>
        <taxon>Fungi</taxon>
        <taxon>Fungi incertae sedis</taxon>
        <taxon>Chytridiomycota</taxon>
        <taxon>Chytridiomycota incertae sedis</taxon>
        <taxon>Chytridiomycetes</taxon>
        <taxon>Spizellomycetales</taxon>
        <taxon>Powellomycetaceae</taxon>
        <taxon>Geranomyces</taxon>
    </lineage>
</organism>
<dbReference type="GO" id="GO:0006281">
    <property type="term" value="P:DNA repair"/>
    <property type="evidence" value="ECO:0007669"/>
    <property type="project" value="TreeGrafter"/>
</dbReference>
<gene>
    <name evidence="3" type="ORF">HDU87_002455</name>
</gene>
<dbReference type="PANTHER" id="PTHR11736">
    <property type="entry name" value="MELANOMA-ASSOCIATED ANTIGEN MAGE ANTIGEN"/>
    <property type="match status" value="1"/>
</dbReference>
<reference evidence="3" key="1">
    <citation type="submission" date="2020-05" db="EMBL/GenBank/DDBJ databases">
        <title>Phylogenomic resolution of chytrid fungi.</title>
        <authorList>
            <person name="Stajich J.E."/>
            <person name="Amses K."/>
            <person name="Simmons R."/>
            <person name="Seto K."/>
            <person name="Myers J."/>
            <person name="Bonds A."/>
            <person name="Quandt C.A."/>
            <person name="Barry K."/>
            <person name="Liu P."/>
            <person name="Grigoriev I."/>
            <person name="Longcore J.E."/>
            <person name="James T.Y."/>
        </authorList>
    </citation>
    <scope>NUCLEOTIDE SEQUENCE</scope>
    <source>
        <strain evidence="3">JEL0379</strain>
    </source>
</reference>
<dbReference type="SMART" id="SM01373">
    <property type="entry name" value="MAGE"/>
    <property type="match status" value="1"/>
</dbReference>
<dbReference type="EMBL" id="JADGJQ010000019">
    <property type="protein sequence ID" value="KAJ3179887.1"/>
    <property type="molecule type" value="Genomic_DNA"/>
</dbReference>
<dbReference type="Pfam" id="PF01454">
    <property type="entry name" value="MAGE"/>
    <property type="match status" value="1"/>
</dbReference>
<dbReference type="Gene3D" id="1.10.10.1210">
    <property type="entry name" value="MAGE homology domain, winged helix WH2 motif"/>
    <property type="match status" value="1"/>
</dbReference>
<evidence type="ECO:0000313" key="3">
    <source>
        <dbReference type="EMBL" id="KAJ3179887.1"/>
    </source>
</evidence>
<evidence type="ECO:0000259" key="2">
    <source>
        <dbReference type="PROSITE" id="PS50838"/>
    </source>
</evidence>
<dbReference type="InterPro" id="IPR041898">
    <property type="entry name" value="MAGE_WH1"/>
</dbReference>
<evidence type="ECO:0000256" key="1">
    <source>
        <dbReference type="SAM" id="MobiDB-lite"/>
    </source>
</evidence>
<sequence length="295" mass="33298">MSQRRKSGRRQPAVEEVVDEPVAQGEEEYEDEVDVAAESQALAGSTNMTTEEFERRVKDVVRLALASEHRRQPLKRDEINKKVLKDNTRAFAKVFEGAQKRLQTTFGMEMVEMATREKRQPANVAGRRAAATAAPKQGSRSYILRSTLSPDDREAAINWGESEPPMVLLCIILGIIHVSGRKIEEGFLLGHLKRLGLRRGGPRHEKFPPIDDVLADFVKHAYLDRVKIATAEEDTYEYSWGPRAKIELKEEDLLVFITEVYPDLTPDAERRLKKDIIRMAGPGEFVPPPPVNSEA</sequence>
<name>A0AAD5TLF2_9FUNG</name>
<dbReference type="AlphaFoldDB" id="A0AAD5TLF2"/>
<accession>A0AAD5TLF2</accession>
<comment type="caution">
    <text evidence="3">The sequence shown here is derived from an EMBL/GenBank/DDBJ whole genome shotgun (WGS) entry which is preliminary data.</text>
</comment>
<dbReference type="Proteomes" id="UP001212152">
    <property type="component" value="Unassembled WGS sequence"/>
</dbReference>
<dbReference type="InterPro" id="IPR041899">
    <property type="entry name" value="MAGE_WH2"/>
</dbReference>
<feature type="domain" description="MAGE" evidence="2">
    <location>
        <begin position="53"/>
        <end position="261"/>
    </location>
</feature>
<protein>
    <recommendedName>
        <fullName evidence="2">MAGE domain-containing protein</fullName>
    </recommendedName>
</protein>
<keyword evidence="4" id="KW-1185">Reference proteome</keyword>
<feature type="region of interest" description="Disordered" evidence="1">
    <location>
        <begin position="1"/>
        <end position="34"/>
    </location>
</feature>
<evidence type="ECO:0000313" key="4">
    <source>
        <dbReference type="Proteomes" id="UP001212152"/>
    </source>
</evidence>